<dbReference type="SUPFAM" id="SSF46774">
    <property type="entry name" value="ARID-like"/>
    <property type="match status" value="1"/>
</dbReference>
<dbReference type="EMBL" id="DS268416">
    <property type="protein sequence ID" value="EFP12504.1"/>
    <property type="molecule type" value="Genomic_DNA"/>
</dbReference>
<evidence type="ECO:0000313" key="7">
    <source>
        <dbReference type="Proteomes" id="UP000008281"/>
    </source>
</evidence>
<dbReference type="STRING" id="31234.E3LVI6"/>
<dbReference type="HOGENOM" id="CLU_003785_0_0_1"/>
<feature type="region of interest" description="Disordered" evidence="4">
    <location>
        <begin position="419"/>
        <end position="909"/>
    </location>
</feature>
<evidence type="ECO:0000256" key="4">
    <source>
        <dbReference type="SAM" id="MobiDB-lite"/>
    </source>
</evidence>
<feature type="compositionally biased region" description="Polar residues" evidence="4">
    <location>
        <begin position="627"/>
        <end position="664"/>
    </location>
</feature>
<dbReference type="GO" id="GO:0006338">
    <property type="term" value="P:chromatin remodeling"/>
    <property type="evidence" value="ECO:0007669"/>
    <property type="project" value="InterPro"/>
</dbReference>
<feature type="compositionally biased region" description="Polar residues" evidence="4">
    <location>
        <begin position="897"/>
        <end position="909"/>
    </location>
</feature>
<dbReference type="PROSITE" id="PS51011">
    <property type="entry name" value="ARID"/>
    <property type="match status" value="1"/>
</dbReference>
<feature type="compositionally biased region" description="Pro residues" evidence="4">
    <location>
        <begin position="134"/>
        <end position="149"/>
    </location>
</feature>
<feature type="domain" description="ARID" evidence="5">
    <location>
        <begin position="310"/>
        <end position="404"/>
    </location>
</feature>
<accession>E3LVI6</accession>
<feature type="compositionally biased region" description="Pro residues" evidence="4">
    <location>
        <begin position="65"/>
        <end position="109"/>
    </location>
</feature>
<feature type="compositionally biased region" description="Pro residues" evidence="4">
    <location>
        <begin position="38"/>
        <end position="53"/>
    </location>
</feature>
<feature type="compositionally biased region" description="Low complexity" evidence="4">
    <location>
        <begin position="182"/>
        <end position="192"/>
    </location>
</feature>
<feature type="compositionally biased region" description="Acidic residues" evidence="4">
    <location>
        <begin position="1666"/>
        <end position="1675"/>
    </location>
</feature>
<dbReference type="SMART" id="SM00501">
    <property type="entry name" value="BRIGHT"/>
    <property type="match status" value="1"/>
</dbReference>
<evidence type="ECO:0000256" key="3">
    <source>
        <dbReference type="ARBA" id="ARBA00023242"/>
    </source>
</evidence>
<dbReference type="PANTHER" id="PTHR12656:SF5">
    <property type="entry name" value="TRITHORAX GROUP PROTEIN OSA"/>
    <property type="match status" value="1"/>
</dbReference>
<dbReference type="InterPro" id="IPR021906">
    <property type="entry name" value="BAF250/Osa"/>
</dbReference>
<keyword evidence="2" id="KW-0597">Phosphoprotein</keyword>
<evidence type="ECO:0000256" key="2">
    <source>
        <dbReference type="ARBA" id="ARBA00022553"/>
    </source>
</evidence>
<dbReference type="GO" id="GO:0045944">
    <property type="term" value="P:positive regulation of transcription by RNA polymerase II"/>
    <property type="evidence" value="ECO:0007669"/>
    <property type="project" value="EnsemblMetazoa"/>
</dbReference>
<dbReference type="Gene3D" id="1.10.150.60">
    <property type="entry name" value="ARID DNA-binding domain"/>
    <property type="match status" value="1"/>
</dbReference>
<feature type="compositionally biased region" description="Pro residues" evidence="4">
    <location>
        <begin position="734"/>
        <end position="782"/>
    </location>
</feature>
<feature type="compositionally biased region" description="Low complexity" evidence="4">
    <location>
        <begin position="429"/>
        <end position="441"/>
    </location>
</feature>
<dbReference type="InterPro" id="IPR036431">
    <property type="entry name" value="ARID_dom_sf"/>
</dbReference>
<feature type="compositionally biased region" description="Low complexity" evidence="4">
    <location>
        <begin position="54"/>
        <end position="64"/>
    </location>
</feature>
<feature type="compositionally biased region" description="Low complexity" evidence="4">
    <location>
        <begin position="691"/>
        <end position="720"/>
    </location>
</feature>
<feature type="compositionally biased region" description="Low complexity" evidence="4">
    <location>
        <begin position="544"/>
        <end position="553"/>
    </location>
</feature>
<feature type="compositionally biased region" description="Low complexity" evidence="4">
    <location>
        <begin position="260"/>
        <end position="284"/>
    </location>
</feature>
<feature type="region of interest" description="Disordered" evidence="4">
    <location>
        <begin position="1581"/>
        <end position="1740"/>
    </location>
</feature>
<feature type="compositionally biased region" description="Low complexity" evidence="4">
    <location>
        <begin position="150"/>
        <end position="172"/>
    </location>
</feature>
<feature type="compositionally biased region" description="Pro residues" evidence="4">
    <location>
        <begin position="459"/>
        <end position="471"/>
    </location>
</feature>
<dbReference type="GO" id="GO:0005654">
    <property type="term" value="C:nucleoplasm"/>
    <property type="evidence" value="ECO:0007669"/>
    <property type="project" value="TreeGrafter"/>
</dbReference>
<dbReference type="Proteomes" id="UP000008281">
    <property type="component" value="Unassembled WGS sequence"/>
</dbReference>
<dbReference type="GO" id="GO:0035060">
    <property type="term" value="C:brahma complex"/>
    <property type="evidence" value="ECO:0007669"/>
    <property type="project" value="InterPro"/>
</dbReference>
<gene>
    <name evidence="6" type="primary">Cre-let-526</name>
    <name evidence="6" type="ORF">CRE_29533</name>
</gene>
<dbReference type="Pfam" id="PF01388">
    <property type="entry name" value="ARID"/>
    <property type="match status" value="1"/>
</dbReference>
<dbReference type="OMA" id="CDGYESE"/>
<dbReference type="InParanoid" id="E3LVI6"/>
<feature type="compositionally biased region" description="Basic and acidic residues" evidence="4">
    <location>
        <begin position="1598"/>
        <end position="1618"/>
    </location>
</feature>
<reference evidence="6" key="1">
    <citation type="submission" date="2007-07" db="EMBL/GenBank/DDBJ databases">
        <title>PCAP assembly of the Caenorhabditis remanei genome.</title>
        <authorList>
            <consortium name="The Caenorhabditis remanei Sequencing Consortium"/>
            <person name="Wilson R.K."/>
        </authorList>
    </citation>
    <scope>NUCLEOTIDE SEQUENCE [LARGE SCALE GENOMIC DNA]</scope>
    <source>
        <strain evidence="6">PB4641</strain>
    </source>
</reference>
<feature type="region of interest" description="Disordered" evidence="4">
    <location>
        <begin position="1"/>
        <end position="287"/>
    </location>
</feature>
<feature type="compositionally biased region" description="Low complexity" evidence="4">
    <location>
        <begin position="567"/>
        <end position="611"/>
    </location>
</feature>
<feature type="compositionally biased region" description="Basic and acidic residues" evidence="4">
    <location>
        <begin position="1651"/>
        <end position="1665"/>
    </location>
</feature>
<keyword evidence="3" id="KW-0539">Nucleus</keyword>
<dbReference type="GO" id="GO:0016514">
    <property type="term" value="C:SWI/SNF complex"/>
    <property type="evidence" value="ECO:0007669"/>
    <property type="project" value="InterPro"/>
</dbReference>
<name>E3LVI6_CAERE</name>
<dbReference type="GO" id="GO:0002119">
    <property type="term" value="P:nematode larval development"/>
    <property type="evidence" value="ECO:0007669"/>
    <property type="project" value="EnsemblMetazoa"/>
</dbReference>
<dbReference type="InterPro" id="IPR001606">
    <property type="entry name" value="ARID_dom"/>
</dbReference>
<proteinExistence type="predicted"/>
<feature type="compositionally biased region" description="Pro residues" evidence="4">
    <location>
        <begin position="534"/>
        <end position="543"/>
    </location>
</feature>
<dbReference type="OrthoDB" id="8709537at2759"/>
<dbReference type="PANTHER" id="PTHR12656">
    <property type="entry name" value="BRG-1 ASSOCIATED FACTOR 250 BAF250"/>
    <property type="match status" value="1"/>
</dbReference>
<dbReference type="FunCoup" id="E3LVI6">
    <property type="interactions" value="3189"/>
</dbReference>
<evidence type="ECO:0000256" key="1">
    <source>
        <dbReference type="ARBA" id="ARBA00004123"/>
    </source>
</evidence>
<dbReference type="Pfam" id="PF12031">
    <property type="entry name" value="BAF250_C"/>
    <property type="match status" value="1"/>
</dbReference>
<feature type="compositionally biased region" description="Low complexity" evidence="4">
    <location>
        <begin position="210"/>
        <end position="227"/>
    </location>
</feature>
<dbReference type="GO" id="GO:0031491">
    <property type="term" value="F:nucleosome binding"/>
    <property type="evidence" value="ECO:0007669"/>
    <property type="project" value="TreeGrafter"/>
</dbReference>
<evidence type="ECO:0000259" key="5">
    <source>
        <dbReference type="PROSITE" id="PS51011"/>
    </source>
</evidence>
<comment type="subcellular location">
    <subcellularLocation>
        <location evidence="1">Nucleus</location>
    </subcellularLocation>
</comment>
<evidence type="ECO:0000313" key="6">
    <source>
        <dbReference type="EMBL" id="EFP12504.1"/>
    </source>
</evidence>
<feature type="compositionally biased region" description="Low complexity" evidence="4">
    <location>
        <begin position="783"/>
        <end position="824"/>
    </location>
</feature>
<feature type="compositionally biased region" description="Pro residues" evidence="4">
    <location>
        <begin position="116"/>
        <end position="127"/>
    </location>
</feature>
<feature type="compositionally biased region" description="Pro residues" evidence="4">
    <location>
        <begin position="825"/>
        <end position="839"/>
    </location>
</feature>
<keyword evidence="7" id="KW-1185">Reference proteome</keyword>
<feature type="compositionally biased region" description="Polar residues" evidence="4">
    <location>
        <begin position="1717"/>
        <end position="1729"/>
    </location>
</feature>
<sequence length="1740" mass="187599">MREGEDADKYAASVAEVAHGGGGPAKKDESAPASVSNAPPPTPPQPQIVPPPQQHQHPPQQQQQPPQPHHPQPPQHPPNVPPNSFAPPPGHHPPHPGMPPMDWRPPPPGAEHQMPPGYPPGYPPYGMPPRHHPGYPPPPPHAYGYPPPAGAYGYPPQMMRPPMMGPGDMVRMPPGPTPTEWAAQQQQAQAAARAGVPPTKEGPNGNPATPSSSSQPIPSPSASSIAEESLDEKPSGTKMPPQQTPQPPQIMSPAPPHTPQAPTQQASASASATPSTPSETPRASGKVLSKAELLEKLVGPVTHHNPIHVMHERRMFFERLIDFCERNGGEPITMVPQVSKQSIDLHRLYIGVRAKGGFQQVTKDKYWKNLCTEANPDLAESSAAGYQLRKHYQKHLLMLECRETGRNPEDEVAFADKMKRQRKREPGGAAAAAAVAAAAAAQQGGDQKTQPGAPGGSGLPPPGPPGPPGPYPGNGAPGGAPGAPPQFPGHPGMDPNYHYYQQHGMMPPPHPGHPGYQHMNAFSPGQYPGHQRPPGAPGAPPPGAQAMRAPMPQHMQEMDEHQRQWYAQQHAHQQAAAAHHHAQQQAAAQAQAAQAQAAQAQQASTPASSTTPAPPTAPSSQAAPASGSNTQPATPSASNQPPTPAPASTLQVDPSSATGGSQAGSRAPSVGPGPSATPDSSSLPSTGVDAQPTTSSETSTPGEPGTSTPTETPAPSTSAAPPTPGQPPQHQQQPPGPPGPPGPQHPYPGYPGYPPPGAMRPGGFAPPPGAPYGYPGGPPPQQPGFHASHPQHPQHAQYLAWQQQRYHQHQQQQQQQQQQQGVPGAPRPPYPYPGGPVPPGAQQNRMQPPPPAQGAASPSGGSGSSGKQARYGTPAPPSRATAPTPQPLAATIPIVPPSTSGQPTPTAGSYLASTLATPGQAHIPSSSQPTQHMMSQQHQHQYPPGCIEATATSQAQVKRRKVYARELINATPRRLIMSLRSGLEAEAIWAINALNVLLYDDTNPQPSLQQMPGLVNVIVEHLYATLSILYPSEFQLTEPGKPIILDDSEELIDKLMKPERNEDMKMIVAKMPVVPRKGSDKTATFTMMSRNGLQVHYRDESIPVSLLKRVTREHSERDAESLIDNSISSKFVAERNSVGLGGGLAERIATRLRDKLFHEKTRPRPVFSKYMKDDDEEIETSLELNVKKEEIEDETEKDVLLMRGARPDELSDCKHEVELAWPRQTALSPRSKAMDDLAHRALALSNILRGFSFVPGSDHLMAKNEALLFIIGRFMRLNVNERKISTKRPGAVLNLEELKKDPKSLTEDEKRAKERSILDEADVTTAQMVETANTLRDDAFVMLTHMSVSLNLYELPDAIAYPIYDGLLRWAVSRVPEATDSTIPAPVSPRDYSLEIMCKMVVIERNVDMFLSTGSWSRVEQFVHILSRLLTMNEETHYREFAIVILNALCIASEAVCFICAMETTTISNLILFVDSADQNMHQVMQAHGMNALRDNPELMGTSVGMLRRAASMLRLLVKVPQAYKIYLKHQTRLLQFTMSQLMDSRVAGMVADTLYEIQEYVKEFGEDIPEPLKITYSEGYQPSMMDEKESPSASEPEPEKKKPVEEPPVEEPPKETVEEVITPSENIHGNGTVECDTNRPSSSEGISSYENHHKNEEEESKKDTDEGESCDGYESESLRLSQKRSAAALIDEVSQSRSPPPTKRACLTNGFDKSKSSVSTNGTLSEAAQNDGALTTAVA</sequence>
<feature type="compositionally biased region" description="Low complexity" evidence="4">
    <location>
        <begin position="878"/>
        <end position="893"/>
    </location>
</feature>
<dbReference type="eggNOG" id="KOG2510">
    <property type="taxonomic scope" value="Eukaryota"/>
</dbReference>
<dbReference type="InterPro" id="IPR033388">
    <property type="entry name" value="BAF250_C"/>
</dbReference>
<dbReference type="GO" id="GO:0003677">
    <property type="term" value="F:DNA binding"/>
    <property type="evidence" value="ECO:0007669"/>
    <property type="project" value="InterPro"/>
</dbReference>
<feature type="compositionally biased region" description="Pro residues" evidence="4">
    <location>
        <begin position="242"/>
        <end position="259"/>
    </location>
</feature>
<organism evidence="7">
    <name type="scientific">Caenorhabditis remanei</name>
    <name type="common">Caenorhabditis vulgaris</name>
    <dbReference type="NCBI Taxonomy" id="31234"/>
    <lineage>
        <taxon>Eukaryota</taxon>
        <taxon>Metazoa</taxon>
        <taxon>Ecdysozoa</taxon>
        <taxon>Nematoda</taxon>
        <taxon>Chromadorea</taxon>
        <taxon>Rhabditida</taxon>
        <taxon>Rhabditina</taxon>
        <taxon>Rhabditomorpha</taxon>
        <taxon>Rhabditoidea</taxon>
        <taxon>Rhabditidae</taxon>
        <taxon>Peloderinae</taxon>
        <taxon>Caenorhabditis</taxon>
    </lineage>
</organism>
<dbReference type="SMART" id="SM01014">
    <property type="entry name" value="ARID"/>
    <property type="match status" value="1"/>
</dbReference>
<protein>
    <submittedName>
        <fullName evidence="6">CRE-LET-526 protein</fullName>
    </submittedName>
</protein>
<dbReference type="CDD" id="cd16865">
    <property type="entry name" value="ARID_ARID1A-like"/>
    <property type="match status" value="1"/>
</dbReference>
<dbReference type="GO" id="GO:0071565">
    <property type="term" value="C:nBAF complex"/>
    <property type="evidence" value="ECO:0007669"/>
    <property type="project" value="TreeGrafter"/>
</dbReference>
<dbReference type="GO" id="GO:0008406">
    <property type="term" value="P:gonad development"/>
    <property type="evidence" value="ECO:0007669"/>
    <property type="project" value="EnsemblMetazoa"/>
</dbReference>